<name>A0A101FGJ6_9THEO</name>
<sequence length="71" mass="7775">MVDADESNVGLGTMLNLQLPEKTLMDHLGGKPAAREKLMAAIRGQGDEVMQLFTEKITLENLPPGCMYREG</sequence>
<dbReference type="Proteomes" id="UP000053326">
    <property type="component" value="Unassembled WGS sequence"/>
</dbReference>
<reference evidence="2" key="1">
    <citation type="journal article" date="2015" name="MBio">
        <title>Genome-Resolved Metagenomic Analysis Reveals Roles for Candidate Phyla and Other Microbial Community Members in Biogeochemical Transformations in Oil Reservoirs.</title>
        <authorList>
            <person name="Hu P."/>
            <person name="Tom L."/>
            <person name="Singh A."/>
            <person name="Thomas B.C."/>
            <person name="Baker B.J."/>
            <person name="Piceno Y.M."/>
            <person name="Andersen G.L."/>
            <person name="Banfield J.F."/>
        </authorList>
    </citation>
    <scope>NUCLEOTIDE SEQUENCE [LARGE SCALE GENOMIC DNA]</scope>
</reference>
<dbReference type="EMBL" id="LGFO01000069">
    <property type="protein sequence ID" value="KUK36597.1"/>
    <property type="molecule type" value="Genomic_DNA"/>
</dbReference>
<gene>
    <name evidence="1" type="ORF">XD66_0692</name>
</gene>
<proteinExistence type="predicted"/>
<protein>
    <submittedName>
        <fullName evidence="1">CO dehydrogenase/acetyl-CoA synthase complex, accessory protein CooC</fullName>
    </submittedName>
</protein>
<evidence type="ECO:0000313" key="1">
    <source>
        <dbReference type="EMBL" id="KUK36597.1"/>
    </source>
</evidence>
<dbReference type="AlphaFoldDB" id="A0A101FGJ6"/>
<accession>A0A101FGJ6</accession>
<evidence type="ECO:0000313" key="2">
    <source>
        <dbReference type="Proteomes" id="UP000053326"/>
    </source>
</evidence>
<organism evidence="1 2">
    <name type="scientific">Thermacetogenium phaeum</name>
    <dbReference type="NCBI Taxonomy" id="85874"/>
    <lineage>
        <taxon>Bacteria</taxon>
        <taxon>Bacillati</taxon>
        <taxon>Bacillota</taxon>
        <taxon>Clostridia</taxon>
        <taxon>Thermoanaerobacterales</taxon>
        <taxon>Thermoanaerobacteraceae</taxon>
        <taxon>Thermacetogenium</taxon>
    </lineage>
</organism>
<comment type="caution">
    <text evidence="1">The sequence shown here is derived from an EMBL/GenBank/DDBJ whole genome shotgun (WGS) entry which is preliminary data.</text>
</comment>